<organism evidence="2 3">
    <name type="scientific">Staphylococcus cohnii</name>
    <dbReference type="NCBI Taxonomy" id="29382"/>
    <lineage>
        <taxon>Bacteria</taxon>
        <taxon>Bacillati</taxon>
        <taxon>Bacillota</taxon>
        <taxon>Bacilli</taxon>
        <taxon>Bacillales</taxon>
        <taxon>Staphylococcaceae</taxon>
        <taxon>Staphylococcus</taxon>
        <taxon>Staphylococcus cohnii species complex</taxon>
    </lineage>
</organism>
<comment type="caution">
    <text evidence="2">The sequence shown here is derived from an EMBL/GenBank/DDBJ whole genome shotgun (WGS) entry which is preliminary data.</text>
</comment>
<sequence length="126" mass="14082">MKRILKEMLQGVGFSSSITIIFLAANHMSIGFGDVIGIYFFGAVCGLLSSIYVVDNIPLLLQLFIHLSGSVISFIAVAYLNHWLPMEVSTVVSSITIFVIIFLILWFIFFINNIKHSKKVNAKLKN</sequence>
<protein>
    <recommendedName>
        <fullName evidence="4">DUF3021 domain-containing protein</fullName>
    </recommendedName>
</protein>
<evidence type="ECO:0000256" key="1">
    <source>
        <dbReference type="SAM" id="Phobius"/>
    </source>
</evidence>
<feature type="transmembrane region" description="Helical" evidence="1">
    <location>
        <begin position="91"/>
        <end position="111"/>
    </location>
</feature>
<feature type="transmembrane region" description="Helical" evidence="1">
    <location>
        <begin position="59"/>
        <end position="79"/>
    </location>
</feature>
<accession>A0A2T4LVW0</accession>
<dbReference type="STRING" id="29382.BZ166_04325"/>
<feature type="transmembrane region" description="Helical" evidence="1">
    <location>
        <begin position="12"/>
        <end position="30"/>
    </location>
</feature>
<gene>
    <name evidence="2" type="ORF">BUY34_00690</name>
</gene>
<evidence type="ECO:0000313" key="3">
    <source>
        <dbReference type="Proteomes" id="UP000241208"/>
    </source>
</evidence>
<name>A0A2T4LVW0_9STAP</name>
<reference evidence="2 3" key="1">
    <citation type="journal article" date="2016" name="Front. Microbiol.">
        <title>Comprehensive Phylogenetic Analysis of Bovine Non-aureus Staphylococci Species Based on Whole-Genome Sequencing.</title>
        <authorList>
            <person name="Naushad S."/>
            <person name="Barkema H.W."/>
            <person name="Luby C."/>
            <person name="Condas L.A."/>
            <person name="Nobrega D.B."/>
            <person name="Carson D.A."/>
            <person name="De Buck J."/>
        </authorList>
    </citation>
    <scope>NUCLEOTIDE SEQUENCE [LARGE SCALE GENOMIC DNA]</scope>
    <source>
        <strain evidence="2 3">SNUC 3829</strain>
    </source>
</reference>
<feature type="transmembrane region" description="Helical" evidence="1">
    <location>
        <begin position="36"/>
        <end position="54"/>
    </location>
</feature>
<keyword evidence="1" id="KW-0812">Transmembrane</keyword>
<evidence type="ECO:0000313" key="2">
    <source>
        <dbReference type="EMBL" id="PTF67660.1"/>
    </source>
</evidence>
<dbReference type="Pfam" id="PF11457">
    <property type="entry name" value="DUF3021"/>
    <property type="match status" value="1"/>
</dbReference>
<dbReference type="Proteomes" id="UP000241208">
    <property type="component" value="Unassembled WGS sequence"/>
</dbReference>
<dbReference type="EMBL" id="PYZR01000003">
    <property type="protein sequence ID" value="PTF67660.1"/>
    <property type="molecule type" value="Genomic_DNA"/>
</dbReference>
<dbReference type="RefSeq" id="WP_107523297.1">
    <property type="nucleotide sequence ID" value="NZ_CP126540.1"/>
</dbReference>
<keyword evidence="1" id="KW-1133">Transmembrane helix</keyword>
<dbReference type="AlphaFoldDB" id="A0A2T4LVW0"/>
<evidence type="ECO:0008006" key="4">
    <source>
        <dbReference type="Google" id="ProtNLM"/>
    </source>
</evidence>
<proteinExistence type="predicted"/>
<dbReference type="InterPro" id="IPR021560">
    <property type="entry name" value="DUF3021"/>
</dbReference>
<keyword evidence="1" id="KW-0472">Membrane</keyword>